<sequence length="65" mass="7871">MPIILCLIISLFNNNFNVFLIIFIFYSYSFDNMLMNVAVICYIDINRMKLVRLLFHHSENNLKYF</sequence>
<organism evidence="1 2">
    <name type="scientific">Clostridium ljungdahlii (strain ATCC 55383 / DSM 13528 / PETC)</name>
    <dbReference type="NCBI Taxonomy" id="748727"/>
    <lineage>
        <taxon>Bacteria</taxon>
        <taxon>Bacillati</taxon>
        <taxon>Bacillota</taxon>
        <taxon>Clostridia</taxon>
        <taxon>Eubacteriales</taxon>
        <taxon>Clostridiaceae</taxon>
        <taxon>Clostridium</taxon>
    </lineage>
</organism>
<dbReference type="KEGG" id="clj:CLJU_c12030"/>
<evidence type="ECO:0000313" key="2">
    <source>
        <dbReference type="Proteomes" id="UP000001656"/>
    </source>
</evidence>
<dbReference type="EMBL" id="CP001666">
    <property type="protein sequence ID" value="ADK14271.1"/>
    <property type="molecule type" value="Genomic_DNA"/>
</dbReference>
<reference evidence="1 2" key="1">
    <citation type="journal article" date="2010" name="Proc. Natl. Acad. Sci. U.S.A.">
        <title>Clostridium ljungdahlii represents a microbial production platform based on syngas.</title>
        <authorList>
            <person name="Kopke M."/>
            <person name="Held C."/>
            <person name="Hujer S."/>
            <person name="Liesegang H."/>
            <person name="Wiezer A."/>
            <person name="Wollherr A."/>
            <person name="Ehrenreich A."/>
            <person name="Liebl W."/>
            <person name="Gottschalk G."/>
            <person name="Durre P."/>
        </authorList>
    </citation>
    <scope>NUCLEOTIDE SEQUENCE [LARGE SCALE GENOMIC DNA]</scope>
    <source>
        <strain evidence="2">ATCC 55383 / DSM 13528 / PETC</strain>
    </source>
</reference>
<dbReference type="AlphaFoldDB" id="D8GRD3"/>
<gene>
    <name evidence="1" type="ordered locus">CLJU_c12030</name>
</gene>
<dbReference type="Proteomes" id="UP000001656">
    <property type="component" value="Chromosome"/>
</dbReference>
<dbReference type="HOGENOM" id="CLU_2842054_0_0_9"/>
<evidence type="ECO:0000313" key="1">
    <source>
        <dbReference type="EMBL" id="ADK14271.1"/>
    </source>
</evidence>
<proteinExistence type="predicted"/>
<protein>
    <submittedName>
        <fullName evidence="1">Uncharacterized protein</fullName>
    </submittedName>
</protein>
<name>D8GRD3_CLOLD</name>
<accession>D8GRD3</accession>